<protein>
    <submittedName>
        <fullName evidence="1">Uncharacterized protein</fullName>
    </submittedName>
</protein>
<comment type="caution">
    <text evidence="1">The sequence shown here is derived from an EMBL/GenBank/DDBJ whole genome shotgun (WGS) entry which is preliminary data.</text>
</comment>
<keyword evidence="2" id="KW-1185">Reference proteome</keyword>
<sequence length="104" mass="12296">MNKQVSRAIWGLMIKLYNEKKQSKHISEFIGGSKFNINNVIKETEYTSQCGYEEILMSSLFLSIFLGTEGKIFFTQMERPSIIERETLMIGILKYRHLWKLLRK</sequence>
<dbReference type="Proteomes" id="UP000031668">
    <property type="component" value="Unassembled WGS sequence"/>
</dbReference>
<accession>A0A0C2MSD0</accession>
<name>A0A0C2MSD0_THEKT</name>
<gene>
    <name evidence="1" type="ORF">RF11_06076</name>
</gene>
<dbReference type="AlphaFoldDB" id="A0A0C2MSD0"/>
<evidence type="ECO:0000313" key="1">
    <source>
        <dbReference type="EMBL" id="KII70216.1"/>
    </source>
</evidence>
<organism evidence="1 2">
    <name type="scientific">Thelohanellus kitauei</name>
    <name type="common">Myxosporean</name>
    <dbReference type="NCBI Taxonomy" id="669202"/>
    <lineage>
        <taxon>Eukaryota</taxon>
        <taxon>Metazoa</taxon>
        <taxon>Cnidaria</taxon>
        <taxon>Myxozoa</taxon>
        <taxon>Myxosporea</taxon>
        <taxon>Bivalvulida</taxon>
        <taxon>Platysporina</taxon>
        <taxon>Myxobolidae</taxon>
        <taxon>Thelohanellus</taxon>
    </lineage>
</organism>
<reference evidence="1 2" key="1">
    <citation type="journal article" date="2014" name="Genome Biol. Evol.">
        <title>The genome of the myxosporean Thelohanellus kitauei shows adaptations to nutrient acquisition within its fish host.</title>
        <authorList>
            <person name="Yang Y."/>
            <person name="Xiong J."/>
            <person name="Zhou Z."/>
            <person name="Huo F."/>
            <person name="Miao W."/>
            <person name="Ran C."/>
            <person name="Liu Y."/>
            <person name="Zhang J."/>
            <person name="Feng J."/>
            <person name="Wang M."/>
            <person name="Wang M."/>
            <person name="Wang L."/>
            <person name="Yao B."/>
        </authorList>
    </citation>
    <scope>NUCLEOTIDE SEQUENCE [LARGE SCALE GENOMIC DNA]</scope>
    <source>
        <strain evidence="1">Wuqing</strain>
    </source>
</reference>
<proteinExistence type="predicted"/>
<evidence type="ECO:0000313" key="2">
    <source>
        <dbReference type="Proteomes" id="UP000031668"/>
    </source>
</evidence>
<dbReference type="EMBL" id="JWZT01002146">
    <property type="protein sequence ID" value="KII70216.1"/>
    <property type="molecule type" value="Genomic_DNA"/>
</dbReference>